<evidence type="ECO:0000256" key="1">
    <source>
        <dbReference type="ARBA" id="ARBA00005051"/>
    </source>
</evidence>
<keyword evidence="4" id="KW-0547">Nucleotide-binding</keyword>
<organism evidence="9">
    <name type="scientific">bioreactor metagenome</name>
    <dbReference type="NCBI Taxonomy" id="1076179"/>
    <lineage>
        <taxon>unclassified sequences</taxon>
        <taxon>metagenomes</taxon>
        <taxon>ecological metagenomes</taxon>
    </lineage>
</organism>
<evidence type="ECO:0000256" key="7">
    <source>
        <dbReference type="ARBA" id="ARBA00022909"/>
    </source>
</evidence>
<evidence type="ECO:0000259" key="8">
    <source>
        <dbReference type="Pfam" id="PF01288"/>
    </source>
</evidence>
<sequence>MNEGIIMLGSNLNPEENITRAKEKINDQYEIIDESTVLITLPRNKKYKNHFYNQAIKILSDEYFDDSVRFFKQIEQELGRTPEGKSNGLIPIDIDFVFWNETAMRDDYEKWDFVKICIDQIKDKPSTSLL</sequence>
<dbReference type="EMBL" id="VSSQ01002285">
    <property type="protein sequence ID" value="MPM14474.1"/>
    <property type="molecule type" value="Genomic_DNA"/>
</dbReference>
<dbReference type="InterPro" id="IPR000550">
    <property type="entry name" value="Hppk"/>
</dbReference>
<dbReference type="UniPathway" id="UPA00077">
    <property type="reaction ID" value="UER00155"/>
</dbReference>
<evidence type="ECO:0000256" key="2">
    <source>
        <dbReference type="ARBA" id="ARBA00013253"/>
    </source>
</evidence>
<gene>
    <name evidence="9" type="ORF">SDC9_60837</name>
</gene>
<protein>
    <recommendedName>
        <fullName evidence="2">2-amino-4-hydroxy-6-hydroxymethyldihydropteridine diphosphokinase</fullName>
        <ecNumber evidence="2">2.7.6.3</ecNumber>
    </recommendedName>
</protein>
<dbReference type="Pfam" id="PF01288">
    <property type="entry name" value="HPPK"/>
    <property type="match status" value="1"/>
</dbReference>
<accession>A0A644XK70</accession>
<dbReference type="GO" id="GO:0016301">
    <property type="term" value="F:kinase activity"/>
    <property type="evidence" value="ECO:0007669"/>
    <property type="project" value="UniProtKB-KW"/>
</dbReference>
<feature type="domain" description="7,8-dihydro-6-hydroxymethylpterin-pyrophosphokinase" evidence="8">
    <location>
        <begin position="6"/>
        <end position="121"/>
    </location>
</feature>
<keyword evidence="6" id="KW-0067">ATP-binding</keyword>
<dbReference type="EC" id="2.7.6.3" evidence="2"/>
<keyword evidence="7" id="KW-0289">Folate biosynthesis</keyword>
<dbReference type="SUPFAM" id="SSF55083">
    <property type="entry name" value="6-hydroxymethyl-7,8-dihydropterin pyrophosphokinase, HPPK"/>
    <property type="match status" value="1"/>
</dbReference>
<name>A0A644XK70_9ZZZZ</name>
<proteinExistence type="predicted"/>
<evidence type="ECO:0000256" key="3">
    <source>
        <dbReference type="ARBA" id="ARBA00022679"/>
    </source>
</evidence>
<keyword evidence="3" id="KW-0808">Transferase</keyword>
<evidence type="ECO:0000256" key="4">
    <source>
        <dbReference type="ARBA" id="ARBA00022741"/>
    </source>
</evidence>
<dbReference type="Gene3D" id="3.30.70.560">
    <property type="entry name" value="7,8-Dihydro-6-hydroxymethylpterin-pyrophosphokinase HPPK"/>
    <property type="match status" value="1"/>
</dbReference>
<comment type="pathway">
    <text evidence="1">Cofactor biosynthesis; tetrahydrofolate biosynthesis; 2-amino-4-hydroxy-6-hydroxymethyl-7,8-dihydropteridine diphosphate from 7,8-dihydroneopterin triphosphate: step 4/4.</text>
</comment>
<dbReference type="InterPro" id="IPR035907">
    <property type="entry name" value="Hppk_sf"/>
</dbReference>
<keyword evidence="5" id="KW-0418">Kinase</keyword>
<evidence type="ECO:0000256" key="6">
    <source>
        <dbReference type="ARBA" id="ARBA00022840"/>
    </source>
</evidence>
<comment type="caution">
    <text evidence="9">The sequence shown here is derived from an EMBL/GenBank/DDBJ whole genome shotgun (WGS) entry which is preliminary data.</text>
</comment>
<evidence type="ECO:0000313" key="9">
    <source>
        <dbReference type="EMBL" id="MPM14474.1"/>
    </source>
</evidence>
<evidence type="ECO:0000256" key="5">
    <source>
        <dbReference type="ARBA" id="ARBA00022777"/>
    </source>
</evidence>
<reference evidence="9" key="1">
    <citation type="submission" date="2019-08" db="EMBL/GenBank/DDBJ databases">
        <authorList>
            <person name="Kucharzyk K."/>
            <person name="Murdoch R.W."/>
            <person name="Higgins S."/>
            <person name="Loffler F."/>
        </authorList>
    </citation>
    <scope>NUCLEOTIDE SEQUENCE</scope>
</reference>
<dbReference type="PANTHER" id="PTHR43071:SF1">
    <property type="entry name" value="2-AMINO-4-HYDROXY-6-HYDROXYMETHYLDIHYDROPTERIDINE PYROPHOSPHOKINASE"/>
    <property type="match status" value="1"/>
</dbReference>
<dbReference type="GO" id="GO:0005524">
    <property type="term" value="F:ATP binding"/>
    <property type="evidence" value="ECO:0007669"/>
    <property type="project" value="UniProtKB-KW"/>
</dbReference>
<dbReference type="GO" id="GO:0003848">
    <property type="term" value="F:2-amino-4-hydroxy-6-hydroxymethyldihydropteridine diphosphokinase activity"/>
    <property type="evidence" value="ECO:0007669"/>
    <property type="project" value="UniProtKB-EC"/>
</dbReference>
<dbReference type="AlphaFoldDB" id="A0A644XK70"/>
<dbReference type="GO" id="GO:0046654">
    <property type="term" value="P:tetrahydrofolate biosynthetic process"/>
    <property type="evidence" value="ECO:0007669"/>
    <property type="project" value="UniProtKB-UniPathway"/>
</dbReference>
<dbReference type="PANTHER" id="PTHR43071">
    <property type="entry name" value="2-AMINO-4-HYDROXY-6-HYDROXYMETHYLDIHYDROPTERIDINE PYROPHOSPHOKINASE"/>
    <property type="match status" value="1"/>
</dbReference>
<dbReference type="GO" id="GO:0046656">
    <property type="term" value="P:folic acid biosynthetic process"/>
    <property type="evidence" value="ECO:0007669"/>
    <property type="project" value="UniProtKB-KW"/>
</dbReference>